<comment type="caution">
    <text evidence="1">The sequence shown here is derived from an EMBL/GenBank/DDBJ whole genome shotgun (WGS) entry which is preliminary data.</text>
</comment>
<dbReference type="OrthoDB" id="9806245at2"/>
<sequence length="75" mass="8455">MTTRDASDLSKGGVSPTWEGIAVAPYDRDLELAVIEGNAIHRLVFPCRRTLGGWIKAETAERIVVQPTHWRPWVR</sequence>
<organism evidence="1 2">
    <name type="scientific">Bradyrhizobium ivorense</name>
    <dbReference type="NCBI Taxonomy" id="2511166"/>
    <lineage>
        <taxon>Bacteria</taxon>
        <taxon>Pseudomonadati</taxon>
        <taxon>Pseudomonadota</taxon>
        <taxon>Alphaproteobacteria</taxon>
        <taxon>Hyphomicrobiales</taxon>
        <taxon>Nitrobacteraceae</taxon>
        <taxon>Bradyrhizobium</taxon>
    </lineage>
</organism>
<name>A0A508TG71_9BRAD</name>
<evidence type="ECO:0000313" key="2">
    <source>
        <dbReference type="Proteomes" id="UP000328092"/>
    </source>
</evidence>
<proteinExistence type="predicted"/>
<dbReference type="Proteomes" id="UP000328092">
    <property type="component" value="Unassembled WGS sequence"/>
</dbReference>
<protein>
    <recommendedName>
        <fullName evidence="3">DUF551 domain-containing protein</fullName>
    </recommendedName>
</protein>
<keyword evidence="2" id="KW-1185">Reference proteome</keyword>
<evidence type="ECO:0008006" key="3">
    <source>
        <dbReference type="Google" id="ProtNLM"/>
    </source>
</evidence>
<dbReference type="AlphaFoldDB" id="A0A508TG71"/>
<evidence type="ECO:0000313" key="1">
    <source>
        <dbReference type="EMBL" id="VIO72897.1"/>
    </source>
</evidence>
<accession>A0A508TG71</accession>
<gene>
    <name evidence="1" type="ORF">CI1B_45460</name>
</gene>
<reference evidence="1" key="1">
    <citation type="submission" date="2019-02" db="EMBL/GenBank/DDBJ databases">
        <authorList>
            <person name="Pothier F.J."/>
        </authorList>
    </citation>
    <scope>NUCLEOTIDE SEQUENCE</scope>
    <source>
        <strain evidence="1">CI-1B</strain>
    </source>
</reference>
<dbReference type="EMBL" id="CAADFC020000016">
    <property type="protein sequence ID" value="VIO72897.1"/>
    <property type="molecule type" value="Genomic_DNA"/>
</dbReference>
<dbReference type="RefSeq" id="WP_139861688.1">
    <property type="nucleotide sequence ID" value="NZ_CAADFC020000016.1"/>
</dbReference>